<dbReference type="RefSeq" id="WP_309490251.1">
    <property type="nucleotide sequence ID" value="NZ_JAENIG010000007.1"/>
</dbReference>
<proteinExistence type="inferred from homology"/>
<comment type="similarity">
    <text evidence="2">Belongs to the ribonucleoside diphosphate reductase small chain family.</text>
</comment>
<dbReference type="AlphaFoldDB" id="A0AAE2SD22"/>
<dbReference type="InterPro" id="IPR012348">
    <property type="entry name" value="RNR-like"/>
</dbReference>
<sequence length="352" mass="39221">MADTITITLGERTFNLDREKAEEAYAAKKVLNGRNSMFFNILPLKYNWAYALYKEMKNSHWEPAEVAMNTDAAQWGNLGASCQMLYKTALGAFARSQELFQSHGIYTVRDLVTAPELKLVFGRFVHEENTRSDVLVHLHGSLRINPMECAELADIPAINAKKDFVTSKLSPLNRNTDTTTTANKQAVARNIFLINQCMEGTQCFALWASLFSLSAQNKTPGTGKVFNKLIGDITFRLSLFDQLLQEMVGENPDIWTDSFKAELTEYMVTAVRLEKDLIAALPVADAGLDPAALGTYIEFLADERLGACQLPRQFHHASSPFPWLDEQLHLASKHAAAVASSTLDTSFDDDDL</sequence>
<dbReference type="CDD" id="cd01049">
    <property type="entry name" value="RNRR2"/>
    <property type="match status" value="1"/>
</dbReference>
<evidence type="ECO:0000313" key="4">
    <source>
        <dbReference type="EMBL" id="MBK1855638.1"/>
    </source>
</evidence>
<comment type="cofactor">
    <cofactor evidence="1">
        <name>Fe cation</name>
        <dbReference type="ChEBI" id="CHEBI:24875"/>
    </cofactor>
</comment>
<dbReference type="Gene3D" id="1.10.620.20">
    <property type="entry name" value="Ribonucleotide Reductase, subunit A"/>
    <property type="match status" value="1"/>
</dbReference>
<dbReference type="PANTHER" id="PTHR23409:SF18">
    <property type="entry name" value="RIBONUCLEOSIDE-DIPHOSPHATE REDUCTASE SUBUNIT M2"/>
    <property type="match status" value="1"/>
</dbReference>
<dbReference type="InterPro" id="IPR033909">
    <property type="entry name" value="RNR_small"/>
</dbReference>
<evidence type="ECO:0000313" key="5">
    <source>
        <dbReference type="Proteomes" id="UP000634206"/>
    </source>
</evidence>
<dbReference type="EMBL" id="JAENIG010000007">
    <property type="protein sequence ID" value="MBK1855638.1"/>
    <property type="molecule type" value="Genomic_DNA"/>
</dbReference>
<dbReference type="Proteomes" id="UP000634206">
    <property type="component" value="Unassembled WGS sequence"/>
</dbReference>
<evidence type="ECO:0000256" key="3">
    <source>
        <dbReference type="ARBA" id="ARBA00012274"/>
    </source>
</evidence>
<protein>
    <recommendedName>
        <fullName evidence="3">ribonucleoside-diphosphate reductase</fullName>
        <ecNumber evidence="3">1.17.4.1</ecNumber>
    </recommendedName>
</protein>
<evidence type="ECO:0000256" key="2">
    <source>
        <dbReference type="ARBA" id="ARBA00009303"/>
    </source>
</evidence>
<dbReference type="SUPFAM" id="SSF47240">
    <property type="entry name" value="Ferritin-like"/>
    <property type="match status" value="1"/>
</dbReference>
<dbReference type="GO" id="GO:0004748">
    <property type="term" value="F:ribonucleoside-diphosphate reductase activity, thioredoxin disulfide as acceptor"/>
    <property type="evidence" value="ECO:0007669"/>
    <property type="project" value="UniProtKB-EC"/>
</dbReference>
<organism evidence="4 5">
    <name type="scientific">Oceaniferula flava</name>
    <dbReference type="NCBI Taxonomy" id="2800421"/>
    <lineage>
        <taxon>Bacteria</taxon>
        <taxon>Pseudomonadati</taxon>
        <taxon>Verrucomicrobiota</taxon>
        <taxon>Verrucomicrobiia</taxon>
        <taxon>Verrucomicrobiales</taxon>
        <taxon>Verrucomicrobiaceae</taxon>
        <taxon>Oceaniferula</taxon>
    </lineage>
</organism>
<dbReference type="InterPro" id="IPR000358">
    <property type="entry name" value="RNR_small_fam"/>
</dbReference>
<dbReference type="EC" id="1.17.4.1" evidence="3"/>
<keyword evidence="5" id="KW-1185">Reference proteome</keyword>
<dbReference type="InterPro" id="IPR009078">
    <property type="entry name" value="Ferritin-like_SF"/>
</dbReference>
<dbReference type="PANTHER" id="PTHR23409">
    <property type="entry name" value="RIBONUCLEOSIDE-DIPHOSPHATE REDUCTASE SMALL CHAIN"/>
    <property type="match status" value="1"/>
</dbReference>
<gene>
    <name evidence="4" type="ORF">JIN83_11755</name>
</gene>
<evidence type="ECO:0000256" key="1">
    <source>
        <dbReference type="ARBA" id="ARBA00001962"/>
    </source>
</evidence>
<reference evidence="4" key="1">
    <citation type="submission" date="2021-01" db="EMBL/GenBank/DDBJ databases">
        <title>Modified the classification status of verrucomicrobia.</title>
        <authorList>
            <person name="Feng X."/>
        </authorList>
    </citation>
    <scope>NUCLEOTIDE SEQUENCE</scope>
    <source>
        <strain evidence="4">5K15</strain>
    </source>
</reference>
<comment type="caution">
    <text evidence="4">The sequence shown here is derived from an EMBL/GenBank/DDBJ whole genome shotgun (WGS) entry which is preliminary data.</text>
</comment>
<accession>A0AAE2SD22</accession>
<dbReference type="Pfam" id="PF00268">
    <property type="entry name" value="Ribonuc_red_sm"/>
    <property type="match status" value="1"/>
</dbReference>
<dbReference type="GO" id="GO:0009263">
    <property type="term" value="P:deoxyribonucleotide biosynthetic process"/>
    <property type="evidence" value="ECO:0007669"/>
    <property type="project" value="InterPro"/>
</dbReference>
<name>A0AAE2SD22_9BACT</name>